<evidence type="ECO:0000256" key="5">
    <source>
        <dbReference type="ARBA" id="ARBA00022692"/>
    </source>
</evidence>
<evidence type="ECO:0000256" key="7">
    <source>
        <dbReference type="ARBA" id="ARBA00022927"/>
    </source>
</evidence>
<dbReference type="GO" id="GO:0005744">
    <property type="term" value="C:TIM23 mitochondrial import inner membrane translocase complex"/>
    <property type="evidence" value="ECO:0007669"/>
    <property type="project" value="UniProtKB-UniRule"/>
</dbReference>
<keyword evidence="8 14" id="KW-0809">Transit peptide</keyword>
<dbReference type="PROSITE" id="PS50969">
    <property type="entry name" value="FCP1"/>
    <property type="match status" value="1"/>
</dbReference>
<comment type="function">
    <text evidence="1 14">Essential component of the TIM23 complex, a complex that mediates the translocation of transit peptide-containing proteins across the mitochondrial inner membrane.</text>
</comment>
<dbReference type="InterPro" id="IPR036412">
    <property type="entry name" value="HAD-like_sf"/>
</dbReference>
<evidence type="ECO:0000256" key="10">
    <source>
        <dbReference type="ARBA" id="ARBA00023010"/>
    </source>
</evidence>
<dbReference type="Proteomes" id="UP001329430">
    <property type="component" value="Chromosome 9"/>
</dbReference>
<comment type="caution">
    <text evidence="16">The sequence shown here is derived from an EMBL/GenBank/DDBJ whole genome shotgun (WGS) entry which is preliminary data.</text>
</comment>
<dbReference type="GO" id="GO:0015031">
    <property type="term" value="P:protein transport"/>
    <property type="evidence" value="ECO:0007669"/>
    <property type="project" value="UniProtKB-KW"/>
</dbReference>
<dbReference type="PANTHER" id="PTHR12210">
    <property type="entry name" value="DULLARD PROTEIN PHOSPHATASE"/>
    <property type="match status" value="1"/>
</dbReference>
<evidence type="ECO:0000256" key="1">
    <source>
        <dbReference type="ARBA" id="ARBA00002959"/>
    </source>
</evidence>
<keyword evidence="5 14" id="KW-0812">Transmembrane</keyword>
<evidence type="ECO:0000256" key="8">
    <source>
        <dbReference type="ARBA" id="ARBA00022946"/>
    </source>
</evidence>
<dbReference type="InterPro" id="IPR004274">
    <property type="entry name" value="FCP1_dom"/>
</dbReference>
<reference evidence="16 17" key="1">
    <citation type="journal article" date="2024" name="Insects">
        <title>An Improved Chromosome-Level Genome Assembly of the Firefly Pyrocoelia pectoralis.</title>
        <authorList>
            <person name="Fu X."/>
            <person name="Meyer-Rochow V.B."/>
            <person name="Ballantyne L."/>
            <person name="Zhu X."/>
        </authorList>
    </citation>
    <scope>NUCLEOTIDE SEQUENCE [LARGE SCALE GENOMIC DNA]</scope>
    <source>
        <strain evidence="16">XCY_ONT2</strain>
    </source>
</reference>
<evidence type="ECO:0000256" key="3">
    <source>
        <dbReference type="ARBA" id="ARBA00006344"/>
    </source>
</evidence>
<gene>
    <name evidence="16" type="ORF">RI129_011737</name>
</gene>
<organism evidence="16 17">
    <name type="scientific">Pyrocoelia pectoralis</name>
    <dbReference type="NCBI Taxonomy" id="417401"/>
    <lineage>
        <taxon>Eukaryota</taxon>
        <taxon>Metazoa</taxon>
        <taxon>Ecdysozoa</taxon>
        <taxon>Arthropoda</taxon>
        <taxon>Hexapoda</taxon>
        <taxon>Insecta</taxon>
        <taxon>Pterygota</taxon>
        <taxon>Neoptera</taxon>
        <taxon>Endopterygota</taxon>
        <taxon>Coleoptera</taxon>
        <taxon>Polyphaga</taxon>
        <taxon>Elateriformia</taxon>
        <taxon>Elateroidea</taxon>
        <taxon>Lampyridae</taxon>
        <taxon>Lampyrinae</taxon>
        <taxon>Pyrocoelia</taxon>
    </lineage>
</organism>
<comment type="similarity">
    <text evidence="3 14">Belongs to the TIM50 family.</text>
</comment>
<keyword evidence="6" id="KW-0999">Mitochondrion inner membrane</keyword>
<accession>A0AAN7Z7Y2</accession>
<evidence type="ECO:0000256" key="6">
    <source>
        <dbReference type="ARBA" id="ARBA00022792"/>
    </source>
</evidence>
<comment type="subunit">
    <text evidence="13">Component of the TIM23 complex at least composed of Tim23, Tim17 (Tim17a1, Tim17a2 or Tim17b1) and a Tim50.</text>
</comment>
<dbReference type="CDD" id="cd07521">
    <property type="entry name" value="HAD_FCP1-like"/>
    <property type="match status" value="1"/>
</dbReference>
<keyword evidence="10 14" id="KW-0811">Translocation</keyword>
<dbReference type="SUPFAM" id="SSF56784">
    <property type="entry name" value="HAD-like"/>
    <property type="match status" value="1"/>
</dbReference>
<sequence length="365" mass="42497">MFVRSKSFNLLNYAFKVHTRFYITLTSRSKYVSQAANLNSPKVLMYSNEKKFDEAGKLPLSSLLAKSEEETQRSREASWRTMKYTFIIFGGSMSALALYIFFELGKAPIDEYGHPITDEYTHMPTIKQYIYRTISKLDYYNKLIKEPSREKLLPDPVKYPYYQPTYTLVLELTDVLVHPDWTYKTGWRFKKRPGIDNFLESLSGLYEIVIFTAEQGMTVFPIIEALDPKNLISYKLVRDATHFVDGHHVKNLDKLNRDLSKVVVIDWNPKSVKFHPENIFHVQRWIGNNEDTTLIDLTAFLETIAQSDVSDVREVLRYYSEFEDPLATFRIKQRELAEMQDAKAKVQGVDSPLKRLGRGLFGKSF</sequence>
<evidence type="ECO:0000256" key="11">
    <source>
        <dbReference type="ARBA" id="ARBA00023128"/>
    </source>
</evidence>
<evidence type="ECO:0000313" key="16">
    <source>
        <dbReference type="EMBL" id="KAK5639245.1"/>
    </source>
</evidence>
<name>A0AAN7Z7Y2_9COLE</name>
<dbReference type="Gene3D" id="3.40.50.1000">
    <property type="entry name" value="HAD superfamily/HAD-like"/>
    <property type="match status" value="1"/>
</dbReference>
<evidence type="ECO:0000256" key="12">
    <source>
        <dbReference type="ARBA" id="ARBA00023136"/>
    </source>
</evidence>
<evidence type="ECO:0000259" key="15">
    <source>
        <dbReference type="PROSITE" id="PS50969"/>
    </source>
</evidence>
<evidence type="ECO:0000313" key="17">
    <source>
        <dbReference type="Proteomes" id="UP001329430"/>
    </source>
</evidence>
<dbReference type="InterPro" id="IPR050365">
    <property type="entry name" value="TIM50"/>
</dbReference>
<keyword evidence="17" id="KW-1185">Reference proteome</keyword>
<dbReference type="EMBL" id="JAVRBK010000009">
    <property type="protein sequence ID" value="KAK5639245.1"/>
    <property type="molecule type" value="Genomic_DNA"/>
</dbReference>
<evidence type="ECO:0000256" key="2">
    <source>
        <dbReference type="ARBA" id="ARBA00004434"/>
    </source>
</evidence>
<feature type="transmembrane region" description="Helical" evidence="14">
    <location>
        <begin position="84"/>
        <end position="102"/>
    </location>
</feature>
<keyword evidence="9 14" id="KW-1133">Transmembrane helix</keyword>
<evidence type="ECO:0000256" key="9">
    <source>
        <dbReference type="ARBA" id="ARBA00022989"/>
    </source>
</evidence>
<keyword evidence="7 14" id="KW-0653">Protein transport</keyword>
<feature type="domain" description="FCP1 homology" evidence="15">
    <location>
        <begin position="161"/>
        <end position="304"/>
    </location>
</feature>
<dbReference type="FunFam" id="3.40.50.1000:FF:000019">
    <property type="entry name" value="Mitochondrial import inner membrane translocase subunit TIM50"/>
    <property type="match status" value="1"/>
</dbReference>
<dbReference type="InterPro" id="IPR023214">
    <property type="entry name" value="HAD_sf"/>
</dbReference>
<evidence type="ECO:0000256" key="13">
    <source>
        <dbReference type="ARBA" id="ARBA00061911"/>
    </source>
</evidence>
<dbReference type="SMART" id="SM00577">
    <property type="entry name" value="CPDc"/>
    <property type="match status" value="1"/>
</dbReference>
<dbReference type="AlphaFoldDB" id="A0AAN7Z7Y2"/>
<evidence type="ECO:0000256" key="14">
    <source>
        <dbReference type="RuleBase" id="RU365079"/>
    </source>
</evidence>
<keyword evidence="11 14" id="KW-0496">Mitochondrion</keyword>
<comment type="subcellular location">
    <subcellularLocation>
        <location evidence="2 14">Mitochondrion inner membrane</location>
        <topology evidence="2 14">Single-pass membrane protein</topology>
    </subcellularLocation>
</comment>
<keyword evidence="12 14" id="KW-0472">Membrane</keyword>
<proteinExistence type="inferred from homology"/>
<evidence type="ECO:0000256" key="4">
    <source>
        <dbReference type="ARBA" id="ARBA00022448"/>
    </source>
</evidence>
<keyword evidence="4 14" id="KW-0813">Transport</keyword>
<dbReference type="Pfam" id="PF03031">
    <property type="entry name" value="NIF"/>
    <property type="match status" value="1"/>
</dbReference>
<protein>
    <recommendedName>
        <fullName evidence="14">Mitochondrial import inner membrane translocase subunit TIM50</fullName>
    </recommendedName>
</protein>